<comment type="caution">
    <text evidence="1">The sequence shown here is derived from an EMBL/GenBank/DDBJ whole genome shotgun (WGS) entry which is preliminary data.</text>
</comment>
<proteinExistence type="predicted"/>
<evidence type="ECO:0000313" key="2">
    <source>
        <dbReference type="Proteomes" id="UP000032142"/>
    </source>
</evidence>
<gene>
    <name evidence="1" type="ORF">F383_37124</name>
</gene>
<name>A0A0B0MFL9_GOSAR</name>
<keyword evidence="2" id="KW-1185">Reference proteome</keyword>
<reference evidence="2" key="1">
    <citation type="submission" date="2014-09" db="EMBL/GenBank/DDBJ databases">
        <authorList>
            <person name="Mudge J."/>
            <person name="Ramaraj T."/>
            <person name="Lindquist I.E."/>
            <person name="Bharti A.K."/>
            <person name="Sundararajan A."/>
            <person name="Cameron C.T."/>
            <person name="Woodward J.E."/>
            <person name="May G.D."/>
            <person name="Brubaker C."/>
            <person name="Broadhvest J."/>
            <person name="Wilkins T.A."/>
        </authorList>
    </citation>
    <scope>NUCLEOTIDE SEQUENCE</scope>
    <source>
        <strain evidence="2">cv. AKA8401</strain>
    </source>
</reference>
<dbReference type="EMBL" id="JRRC01015054">
    <property type="protein sequence ID" value="KHF97700.1"/>
    <property type="molecule type" value="Genomic_DNA"/>
</dbReference>
<dbReference type="Proteomes" id="UP000032142">
    <property type="component" value="Unassembled WGS sequence"/>
</dbReference>
<organism evidence="1 2">
    <name type="scientific">Gossypium arboreum</name>
    <name type="common">Tree cotton</name>
    <name type="synonym">Gossypium nanking</name>
    <dbReference type="NCBI Taxonomy" id="29729"/>
    <lineage>
        <taxon>Eukaryota</taxon>
        <taxon>Viridiplantae</taxon>
        <taxon>Streptophyta</taxon>
        <taxon>Embryophyta</taxon>
        <taxon>Tracheophyta</taxon>
        <taxon>Spermatophyta</taxon>
        <taxon>Magnoliopsida</taxon>
        <taxon>eudicotyledons</taxon>
        <taxon>Gunneridae</taxon>
        <taxon>Pentapetalae</taxon>
        <taxon>rosids</taxon>
        <taxon>malvids</taxon>
        <taxon>Malvales</taxon>
        <taxon>Malvaceae</taxon>
        <taxon>Malvoideae</taxon>
        <taxon>Gossypium</taxon>
    </lineage>
</organism>
<protein>
    <submittedName>
        <fullName evidence="1">Uncharacterized protein</fullName>
    </submittedName>
</protein>
<sequence>MNGSRKGTSHQNLSKMTM</sequence>
<evidence type="ECO:0000313" key="1">
    <source>
        <dbReference type="EMBL" id="KHF97700.1"/>
    </source>
</evidence>
<dbReference type="AlphaFoldDB" id="A0A0B0MFL9"/>
<accession>A0A0B0MFL9</accession>